<evidence type="ECO:0000256" key="3">
    <source>
        <dbReference type="ARBA" id="ARBA00022723"/>
    </source>
</evidence>
<dbReference type="GO" id="GO:0005737">
    <property type="term" value="C:cytoplasm"/>
    <property type="evidence" value="ECO:0007669"/>
    <property type="project" value="UniProtKB-SubCell"/>
</dbReference>
<evidence type="ECO:0000313" key="10">
    <source>
        <dbReference type="EMBL" id="MYL66062.1"/>
    </source>
</evidence>
<dbReference type="InterPro" id="IPR002582">
    <property type="entry name" value="ACPS"/>
</dbReference>
<dbReference type="SUPFAM" id="SSF56214">
    <property type="entry name" value="4'-phosphopantetheinyl transferase"/>
    <property type="match status" value="1"/>
</dbReference>
<evidence type="ECO:0000256" key="8">
    <source>
        <dbReference type="HAMAP-Rule" id="MF_00101"/>
    </source>
</evidence>
<keyword evidence="1 8" id="KW-0444">Lipid biosynthesis</keyword>
<dbReference type="EMBL" id="WMEY01000015">
    <property type="protein sequence ID" value="MYL66062.1"/>
    <property type="molecule type" value="Genomic_DNA"/>
</dbReference>
<keyword evidence="7 8" id="KW-0275">Fatty acid biosynthesis</keyword>
<comment type="catalytic activity">
    <reaction evidence="8">
        <text>apo-[ACP] + CoA = holo-[ACP] + adenosine 3',5'-bisphosphate + H(+)</text>
        <dbReference type="Rhea" id="RHEA:12068"/>
        <dbReference type="Rhea" id="RHEA-COMP:9685"/>
        <dbReference type="Rhea" id="RHEA-COMP:9690"/>
        <dbReference type="ChEBI" id="CHEBI:15378"/>
        <dbReference type="ChEBI" id="CHEBI:29999"/>
        <dbReference type="ChEBI" id="CHEBI:57287"/>
        <dbReference type="ChEBI" id="CHEBI:58343"/>
        <dbReference type="ChEBI" id="CHEBI:64479"/>
        <dbReference type="EC" id="2.7.8.7"/>
    </reaction>
</comment>
<sequence>MIKGIGIDMIELDRIKKVIQRNASFAERILTESELSTYYLLNGHRSVEFLAGRFAAKEAYAKARGTGIGKLSWKDICVQKSTEGAPYIETKEENEIVHISISHTKQHAVAQIIIECSSS</sequence>
<evidence type="ECO:0000256" key="1">
    <source>
        <dbReference type="ARBA" id="ARBA00022516"/>
    </source>
</evidence>
<comment type="similarity">
    <text evidence="8">Belongs to the P-Pant transferase superfamily. AcpS family.</text>
</comment>
<dbReference type="Proteomes" id="UP000447833">
    <property type="component" value="Unassembled WGS sequence"/>
</dbReference>
<dbReference type="GO" id="GO:0000287">
    <property type="term" value="F:magnesium ion binding"/>
    <property type="evidence" value="ECO:0007669"/>
    <property type="project" value="UniProtKB-UniRule"/>
</dbReference>
<keyword evidence="4 8" id="KW-0276">Fatty acid metabolism</keyword>
<comment type="function">
    <text evidence="8">Transfers the 4'-phosphopantetheine moiety from coenzyme A to a Ser of acyl-carrier-protein.</text>
</comment>
<reference evidence="10 11" key="1">
    <citation type="submission" date="2019-11" db="EMBL/GenBank/DDBJ databases">
        <title>Genome sequences of 17 halophilic strains isolated from different environments.</title>
        <authorList>
            <person name="Furrow R.E."/>
        </authorList>
    </citation>
    <scope>NUCLEOTIDE SEQUENCE [LARGE SCALE GENOMIC DNA]</scope>
    <source>
        <strain evidence="10 11">22506_14_FS</strain>
    </source>
</reference>
<dbReference type="InterPro" id="IPR004568">
    <property type="entry name" value="Ppantetheine-prot_Trfase_dom"/>
</dbReference>
<evidence type="ECO:0000256" key="7">
    <source>
        <dbReference type="ARBA" id="ARBA00023160"/>
    </source>
</evidence>
<keyword evidence="2 8" id="KW-0808">Transferase</keyword>
<organism evidence="10 11">
    <name type="scientific">Guptibacillus hwajinpoensis</name>
    <dbReference type="NCBI Taxonomy" id="208199"/>
    <lineage>
        <taxon>Bacteria</taxon>
        <taxon>Bacillati</taxon>
        <taxon>Bacillota</taxon>
        <taxon>Bacilli</taxon>
        <taxon>Bacillales</taxon>
        <taxon>Guptibacillaceae</taxon>
        <taxon>Guptibacillus</taxon>
    </lineage>
</organism>
<dbReference type="InterPro" id="IPR008278">
    <property type="entry name" value="4-PPantetheinyl_Trfase_dom"/>
</dbReference>
<keyword evidence="6 8" id="KW-0443">Lipid metabolism</keyword>
<dbReference type="AlphaFoldDB" id="A0A845F4P1"/>
<dbReference type="Pfam" id="PF01648">
    <property type="entry name" value="ACPS"/>
    <property type="match status" value="1"/>
</dbReference>
<dbReference type="InterPro" id="IPR037143">
    <property type="entry name" value="4-PPantetheinyl_Trfase_dom_sf"/>
</dbReference>
<accession>A0A845F4P1</accession>
<evidence type="ECO:0000313" key="11">
    <source>
        <dbReference type="Proteomes" id="UP000447833"/>
    </source>
</evidence>
<dbReference type="RefSeq" id="WP_160921733.1">
    <property type="nucleotide sequence ID" value="NZ_WMEY01000015.1"/>
</dbReference>
<comment type="cofactor">
    <cofactor evidence="8">
        <name>Mg(2+)</name>
        <dbReference type="ChEBI" id="CHEBI:18420"/>
    </cofactor>
</comment>
<gene>
    <name evidence="8" type="primary">acpS</name>
    <name evidence="10" type="ORF">GLW07_22310</name>
</gene>
<feature type="domain" description="4'-phosphopantetheinyl transferase" evidence="9">
    <location>
        <begin position="4"/>
        <end position="110"/>
    </location>
</feature>
<feature type="binding site" evidence="8">
    <location>
        <position position="58"/>
    </location>
    <ligand>
        <name>Mg(2+)</name>
        <dbReference type="ChEBI" id="CHEBI:18420"/>
    </ligand>
</feature>
<keyword evidence="5 8" id="KW-0460">Magnesium</keyword>
<dbReference type="NCBIfam" id="TIGR00516">
    <property type="entry name" value="acpS"/>
    <property type="match status" value="1"/>
</dbReference>
<name>A0A845F4P1_9BACL</name>
<keyword evidence="3 8" id="KW-0479">Metal-binding</keyword>
<evidence type="ECO:0000256" key="6">
    <source>
        <dbReference type="ARBA" id="ARBA00023098"/>
    </source>
</evidence>
<keyword evidence="8" id="KW-0963">Cytoplasm</keyword>
<evidence type="ECO:0000256" key="5">
    <source>
        <dbReference type="ARBA" id="ARBA00022842"/>
    </source>
</evidence>
<proteinExistence type="inferred from homology"/>
<dbReference type="GO" id="GO:0006633">
    <property type="term" value="P:fatty acid biosynthetic process"/>
    <property type="evidence" value="ECO:0007669"/>
    <property type="project" value="UniProtKB-UniRule"/>
</dbReference>
<dbReference type="EC" id="2.7.8.7" evidence="8"/>
<dbReference type="GO" id="GO:0008897">
    <property type="term" value="F:holo-[acyl-carrier-protein] synthase activity"/>
    <property type="evidence" value="ECO:0007669"/>
    <property type="project" value="UniProtKB-UniRule"/>
</dbReference>
<comment type="caution">
    <text evidence="10">The sequence shown here is derived from an EMBL/GenBank/DDBJ whole genome shotgun (WGS) entry which is preliminary data.</text>
</comment>
<feature type="binding site" evidence="8">
    <location>
        <position position="8"/>
    </location>
    <ligand>
        <name>Mg(2+)</name>
        <dbReference type="ChEBI" id="CHEBI:18420"/>
    </ligand>
</feature>
<dbReference type="Gene3D" id="3.90.470.20">
    <property type="entry name" value="4'-phosphopantetheinyl transferase domain"/>
    <property type="match status" value="1"/>
</dbReference>
<comment type="subcellular location">
    <subcellularLocation>
        <location evidence="8">Cytoplasm</location>
    </subcellularLocation>
</comment>
<evidence type="ECO:0000259" key="9">
    <source>
        <dbReference type="Pfam" id="PF01648"/>
    </source>
</evidence>
<dbReference type="HAMAP" id="MF_00101">
    <property type="entry name" value="AcpS"/>
    <property type="match status" value="1"/>
</dbReference>
<evidence type="ECO:0000256" key="2">
    <source>
        <dbReference type="ARBA" id="ARBA00022679"/>
    </source>
</evidence>
<dbReference type="NCBIfam" id="TIGR00556">
    <property type="entry name" value="pantethn_trn"/>
    <property type="match status" value="1"/>
</dbReference>
<protein>
    <recommendedName>
        <fullName evidence="8">Holo-[acyl-carrier-protein] synthase</fullName>
        <shortName evidence="8">Holo-ACP synthase</shortName>
        <ecNumber evidence="8">2.7.8.7</ecNumber>
    </recommendedName>
    <alternativeName>
        <fullName evidence="8">4'-phosphopantetheinyl transferase AcpS</fullName>
    </alternativeName>
</protein>
<evidence type="ECO:0000256" key="4">
    <source>
        <dbReference type="ARBA" id="ARBA00022832"/>
    </source>
</evidence>